<organism evidence="1 2">
    <name type="scientific">Asanoa ishikariensis</name>
    <dbReference type="NCBI Taxonomy" id="137265"/>
    <lineage>
        <taxon>Bacteria</taxon>
        <taxon>Bacillati</taxon>
        <taxon>Actinomycetota</taxon>
        <taxon>Actinomycetes</taxon>
        <taxon>Micromonosporales</taxon>
        <taxon>Micromonosporaceae</taxon>
        <taxon>Asanoa</taxon>
    </lineage>
</organism>
<dbReference type="AlphaFoldDB" id="A0A1H3TNU1"/>
<dbReference type="STRING" id="137265.SAMN05421684_6132"/>
<dbReference type="Proteomes" id="UP000199632">
    <property type="component" value="Unassembled WGS sequence"/>
</dbReference>
<gene>
    <name evidence="1" type="ORF">SAMN05421684_6132</name>
</gene>
<sequence>MHPLELIEQPSGGYALILAAGTTPVDSVIEELGHEPNGYFWEGVARRLAPDLDGRFEYDPEGDTFVALGTDRAALEDLANRMAAVATDADRMRTLVAEAEAAGFEFDD</sequence>
<dbReference type="EMBL" id="FNQB01000003">
    <property type="protein sequence ID" value="SDZ51953.1"/>
    <property type="molecule type" value="Genomic_DNA"/>
</dbReference>
<reference evidence="2" key="1">
    <citation type="submission" date="2016-10" db="EMBL/GenBank/DDBJ databases">
        <authorList>
            <person name="Varghese N."/>
            <person name="Submissions S."/>
        </authorList>
    </citation>
    <scope>NUCLEOTIDE SEQUENCE [LARGE SCALE GENOMIC DNA]</scope>
    <source>
        <strain evidence="2">DSM 44718</strain>
    </source>
</reference>
<dbReference type="OrthoDB" id="8657476at2"/>
<evidence type="ECO:0000313" key="2">
    <source>
        <dbReference type="Proteomes" id="UP000199632"/>
    </source>
</evidence>
<dbReference type="Pfam" id="PF15595">
    <property type="entry name" value="Imm51"/>
    <property type="match status" value="1"/>
</dbReference>
<protein>
    <submittedName>
        <fullName evidence="1">Immunity protein 51</fullName>
    </submittedName>
</protein>
<evidence type="ECO:0000313" key="1">
    <source>
        <dbReference type="EMBL" id="SDZ51953.1"/>
    </source>
</evidence>
<dbReference type="RefSeq" id="WP_090800045.1">
    <property type="nucleotide sequence ID" value="NZ_BOND01000001.1"/>
</dbReference>
<dbReference type="InterPro" id="IPR028956">
    <property type="entry name" value="Imm51"/>
</dbReference>
<accession>A0A1H3TNU1</accession>
<name>A0A1H3TNU1_9ACTN</name>
<proteinExistence type="predicted"/>
<keyword evidence="2" id="KW-1185">Reference proteome</keyword>